<keyword evidence="1 6" id="KW-0597">Phosphoprotein</keyword>
<dbReference type="SMART" id="SM00448">
    <property type="entry name" value="REC"/>
    <property type="match status" value="1"/>
</dbReference>
<evidence type="ECO:0000256" key="1">
    <source>
        <dbReference type="ARBA" id="ARBA00022553"/>
    </source>
</evidence>
<dbReference type="PROSITE" id="PS50110">
    <property type="entry name" value="RESPONSE_REGULATORY"/>
    <property type="match status" value="1"/>
</dbReference>
<keyword evidence="4" id="KW-0238">DNA-binding</keyword>
<protein>
    <submittedName>
        <fullName evidence="8">Response regulator transcription factor</fullName>
    </submittedName>
</protein>
<dbReference type="PANTHER" id="PTHR48111:SF1">
    <property type="entry name" value="TWO-COMPONENT RESPONSE REGULATOR ORR33"/>
    <property type="match status" value="1"/>
</dbReference>
<accession>A0ABV3ZMS1</accession>
<dbReference type="RefSeq" id="WP_369332549.1">
    <property type="nucleotide sequence ID" value="NZ_JAULBC010000013.1"/>
</dbReference>
<evidence type="ECO:0000256" key="4">
    <source>
        <dbReference type="ARBA" id="ARBA00023125"/>
    </source>
</evidence>
<evidence type="ECO:0000256" key="3">
    <source>
        <dbReference type="ARBA" id="ARBA00023015"/>
    </source>
</evidence>
<name>A0ABV3ZMS1_9BACT</name>
<dbReference type="SUPFAM" id="SSF52172">
    <property type="entry name" value="CheY-like"/>
    <property type="match status" value="1"/>
</dbReference>
<evidence type="ECO:0000313" key="9">
    <source>
        <dbReference type="Proteomes" id="UP001560573"/>
    </source>
</evidence>
<gene>
    <name evidence="8" type="ORF">QTN47_26730</name>
</gene>
<feature type="modified residue" description="4-aspartylphosphate" evidence="6">
    <location>
        <position position="51"/>
    </location>
</feature>
<keyword evidence="9" id="KW-1185">Reference proteome</keyword>
<sequence length="123" mass="13726">MRILIAEDDPVMLRAIATRLTNDGYEIATVADGQEALKMFEEFNPDLIITDILMPYTSGLELIGVVKSNLLKKIPILVLSAYGQENTVLEAFDLGADDFLTKPFNPLELSTRVKRLLKKISND</sequence>
<dbReference type="Pfam" id="PF00072">
    <property type="entry name" value="Response_reg"/>
    <property type="match status" value="1"/>
</dbReference>
<evidence type="ECO:0000256" key="5">
    <source>
        <dbReference type="ARBA" id="ARBA00023163"/>
    </source>
</evidence>
<dbReference type="InterPro" id="IPR011006">
    <property type="entry name" value="CheY-like_superfamily"/>
</dbReference>
<organism evidence="8 9">
    <name type="scientific">Danxiaibacter flavus</name>
    <dbReference type="NCBI Taxonomy" id="3049108"/>
    <lineage>
        <taxon>Bacteria</taxon>
        <taxon>Pseudomonadati</taxon>
        <taxon>Bacteroidota</taxon>
        <taxon>Chitinophagia</taxon>
        <taxon>Chitinophagales</taxon>
        <taxon>Chitinophagaceae</taxon>
        <taxon>Danxiaibacter</taxon>
    </lineage>
</organism>
<reference evidence="8 9" key="1">
    <citation type="submission" date="2023-07" db="EMBL/GenBank/DDBJ databases">
        <authorList>
            <person name="Lian W.-H."/>
        </authorList>
    </citation>
    <scope>NUCLEOTIDE SEQUENCE [LARGE SCALE GENOMIC DNA]</scope>
    <source>
        <strain evidence="8 9">SYSU DXS3180</strain>
    </source>
</reference>
<dbReference type="Gene3D" id="3.40.50.2300">
    <property type="match status" value="1"/>
</dbReference>
<dbReference type="InterPro" id="IPR001789">
    <property type="entry name" value="Sig_transdc_resp-reg_receiver"/>
</dbReference>
<dbReference type="PANTHER" id="PTHR48111">
    <property type="entry name" value="REGULATOR OF RPOS"/>
    <property type="match status" value="1"/>
</dbReference>
<dbReference type="EMBL" id="JAULBC010000013">
    <property type="protein sequence ID" value="MEX6691133.1"/>
    <property type="molecule type" value="Genomic_DNA"/>
</dbReference>
<evidence type="ECO:0000313" key="8">
    <source>
        <dbReference type="EMBL" id="MEX6691133.1"/>
    </source>
</evidence>
<dbReference type="CDD" id="cd17574">
    <property type="entry name" value="REC_OmpR"/>
    <property type="match status" value="1"/>
</dbReference>
<keyword evidence="3" id="KW-0805">Transcription regulation</keyword>
<evidence type="ECO:0000256" key="2">
    <source>
        <dbReference type="ARBA" id="ARBA00023012"/>
    </source>
</evidence>
<dbReference type="InterPro" id="IPR039420">
    <property type="entry name" value="WalR-like"/>
</dbReference>
<keyword evidence="5" id="KW-0804">Transcription</keyword>
<feature type="domain" description="Response regulatory" evidence="7">
    <location>
        <begin position="2"/>
        <end position="117"/>
    </location>
</feature>
<evidence type="ECO:0000259" key="7">
    <source>
        <dbReference type="PROSITE" id="PS50110"/>
    </source>
</evidence>
<comment type="caution">
    <text evidence="8">The sequence shown here is derived from an EMBL/GenBank/DDBJ whole genome shotgun (WGS) entry which is preliminary data.</text>
</comment>
<evidence type="ECO:0000256" key="6">
    <source>
        <dbReference type="PROSITE-ProRule" id="PRU00169"/>
    </source>
</evidence>
<dbReference type="Proteomes" id="UP001560573">
    <property type="component" value="Unassembled WGS sequence"/>
</dbReference>
<proteinExistence type="predicted"/>
<keyword evidence="2" id="KW-0902">Two-component regulatory system</keyword>